<dbReference type="PROSITE" id="PS51257">
    <property type="entry name" value="PROKAR_LIPOPROTEIN"/>
    <property type="match status" value="1"/>
</dbReference>
<gene>
    <name evidence="10" type="primary">tmpC_2</name>
    <name evidence="10" type="ORF">AULFYP135_00677</name>
</gene>
<accession>A0A6N2S0D7</accession>
<keyword evidence="4 8" id="KW-0732">Signal</keyword>
<evidence type="ECO:0000256" key="8">
    <source>
        <dbReference type="SAM" id="SignalP"/>
    </source>
</evidence>
<feature type="compositionally biased region" description="Low complexity" evidence="7">
    <location>
        <begin position="27"/>
        <end position="41"/>
    </location>
</feature>
<feature type="signal peptide" evidence="8">
    <location>
        <begin position="1"/>
        <end position="21"/>
    </location>
</feature>
<evidence type="ECO:0000256" key="5">
    <source>
        <dbReference type="ARBA" id="ARBA00023136"/>
    </source>
</evidence>
<evidence type="ECO:0000256" key="2">
    <source>
        <dbReference type="ARBA" id="ARBA00008610"/>
    </source>
</evidence>
<dbReference type="Gene3D" id="3.40.50.2300">
    <property type="match status" value="2"/>
</dbReference>
<dbReference type="InterPro" id="IPR028082">
    <property type="entry name" value="Peripla_BP_I"/>
</dbReference>
<dbReference type="SUPFAM" id="SSF53822">
    <property type="entry name" value="Periplasmic binding protein-like I"/>
    <property type="match status" value="1"/>
</dbReference>
<evidence type="ECO:0000313" key="10">
    <source>
        <dbReference type="EMBL" id="VYS86239.1"/>
    </source>
</evidence>
<evidence type="ECO:0000256" key="3">
    <source>
        <dbReference type="ARBA" id="ARBA00022475"/>
    </source>
</evidence>
<proteinExistence type="inferred from homology"/>
<comment type="subcellular location">
    <subcellularLocation>
        <location evidence="1">Cell membrane</location>
        <topology evidence="1">Lipid-anchor</topology>
    </subcellularLocation>
</comment>
<dbReference type="InterPro" id="IPR003760">
    <property type="entry name" value="PnrA-like"/>
</dbReference>
<dbReference type="PANTHER" id="PTHR34296:SF2">
    <property type="entry name" value="ABC TRANSPORTER GUANOSINE-BINDING PROTEIN NUPN"/>
    <property type="match status" value="1"/>
</dbReference>
<keyword evidence="6 10" id="KW-0449">Lipoprotein</keyword>
<feature type="domain" description="ABC transporter substrate-binding protein PnrA-like" evidence="9">
    <location>
        <begin position="52"/>
        <end position="357"/>
    </location>
</feature>
<dbReference type="Pfam" id="PF02608">
    <property type="entry name" value="Bmp"/>
    <property type="match status" value="1"/>
</dbReference>
<keyword evidence="3" id="KW-1003">Cell membrane</keyword>
<evidence type="ECO:0000256" key="7">
    <source>
        <dbReference type="SAM" id="MobiDB-lite"/>
    </source>
</evidence>
<sequence length="377" mass="40510">MKKLLALFLSLSLAFSLTACGGGGTSSSGSAPESGSSTSSEADGEKSFAGVKILHLISNTRGDGGNHDAAAAAVEKMRDEYGAEIKIVEMGNSAADVPKYLPTTLDACEEGWDYIVCGTAQMVEPVMEASNEFPDQKFIVYDAEIVRESEDQYPNVYSCLFKQNEASFLAGAMAAQMSDTGKIGFIGGMEIPAINDFLVGYIDGARYINPDIEVYSAFVGSWNDVAKCKEIANTQYQQGASLVFPAAGQAYPGAFEAGLAAQKMYLGCDVDRSISYKETNPEICEYMPTSVLKFVGNSIEGAFLRIMEGENIFGKHETVGIAENCVGLAENEYYEKLVPEEVRTKLDEIKADIVSGKIVVKSAYGMSQDELNAFKNA</sequence>
<feature type="region of interest" description="Disordered" evidence="7">
    <location>
        <begin position="23"/>
        <end position="43"/>
    </location>
</feature>
<name>A0A6N2S0D7_9FIRM</name>
<reference evidence="10" key="1">
    <citation type="submission" date="2019-11" db="EMBL/GenBank/DDBJ databases">
        <authorList>
            <person name="Feng L."/>
        </authorList>
    </citation>
    <scope>NUCLEOTIDE SEQUENCE</scope>
    <source>
        <strain evidence="10">AundefinedLFYP135</strain>
    </source>
</reference>
<dbReference type="GO" id="GO:0005886">
    <property type="term" value="C:plasma membrane"/>
    <property type="evidence" value="ECO:0007669"/>
    <property type="project" value="UniProtKB-SubCell"/>
</dbReference>
<evidence type="ECO:0000256" key="4">
    <source>
        <dbReference type="ARBA" id="ARBA00022729"/>
    </source>
</evidence>
<comment type="similarity">
    <text evidence="2">Belongs to the BMP lipoprotein family.</text>
</comment>
<protein>
    <submittedName>
        <fullName evidence="10">Membrane lipoprotein TmpC</fullName>
    </submittedName>
</protein>
<dbReference type="PANTHER" id="PTHR34296">
    <property type="entry name" value="TRANSCRIPTIONAL ACTIVATOR PROTEIN MED"/>
    <property type="match status" value="1"/>
</dbReference>
<evidence type="ECO:0000259" key="9">
    <source>
        <dbReference type="Pfam" id="PF02608"/>
    </source>
</evidence>
<dbReference type="InterPro" id="IPR050957">
    <property type="entry name" value="BMP_lipoprotein"/>
</dbReference>
<dbReference type="AlphaFoldDB" id="A0A6N2S0D7"/>
<evidence type="ECO:0000256" key="6">
    <source>
        <dbReference type="ARBA" id="ARBA00023288"/>
    </source>
</evidence>
<evidence type="ECO:0000256" key="1">
    <source>
        <dbReference type="ARBA" id="ARBA00004193"/>
    </source>
</evidence>
<keyword evidence="5" id="KW-0472">Membrane</keyword>
<dbReference type="EMBL" id="CACRSL010000003">
    <property type="protein sequence ID" value="VYS86239.1"/>
    <property type="molecule type" value="Genomic_DNA"/>
</dbReference>
<feature type="chain" id="PRO_5039534116" evidence="8">
    <location>
        <begin position="22"/>
        <end position="377"/>
    </location>
</feature>
<organism evidence="10">
    <name type="scientific">uncultured Anaerotruncus sp</name>
    <dbReference type="NCBI Taxonomy" id="905011"/>
    <lineage>
        <taxon>Bacteria</taxon>
        <taxon>Bacillati</taxon>
        <taxon>Bacillota</taxon>
        <taxon>Clostridia</taxon>
        <taxon>Eubacteriales</taxon>
        <taxon>Oscillospiraceae</taxon>
        <taxon>Anaerotruncus</taxon>
        <taxon>environmental samples</taxon>
    </lineage>
</organism>